<dbReference type="GO" id="GO:0070573">
    <property type="term" value="F:metallodipeptidase activity"/>
    <property type="evidence" value="ECO:0007669"/>
    <property type="project" value="InterPro"/>
</dbReference>
<dbReference type="EMBL" id="FRCR01000004">
    <property type="protein sequence ID" value="SHM35530.1"/>
    <property type="molecule type" value="Genomic_DNA"/>
</dbReference>
<keyword evidence="2" id="KW-1185">Reference proteome</keyword>
<reference evidence="2" key="1">
    <citation type="submission" date="2016-11" db="EMBL/GenBank/DDBJ databases">
        <authorList>
            <person name="Varghese N."/>
            <person name="Submissions S."/>
        </authorList>
    </citation>
    <scope>NUCLEOTIDE SEQUENCE [LARGE SCALE GENOMIC DNA]</scope>
    <source>
        <strain evidence="2">DSM 18802</strain>
    </source>
</reference>
<dbReference type="PANTHER" id="PTHR10443:SF12">
    <property type="entry name" value="DIPEPTIDASE"/>
    <property type="match status" value="1"/>
</dbReference>
<evidence type="ECO:0000313" key="2">
    <source>
        <dbReference type="Proteomes" id="UP000184375"/>
    </source>
</evidence>
<dbReference type="AlphaFoldDB" id="A0A1M7I4B1"/>
<dbReference type="RefSeq" id="WP_159431498.1">
    <property type="nucleotide sequence ID" value="NZ_FRCR01000004.1"/>
</dbReference>
<dbReference type="STRING" id="447595.SAMN05660826_00832"/>
<dbReference type="GO" id="GO:0006508">
    <property type="term" value="P:proteolysis"/>
    <property type="evidence" value="ECO:0007669"/>
    <property type="project" value="InterPro"/>
</dbReference>
<dbReference type="CDD" id="cd01301">
    <property type="entry name" value="rDP_like"/>
    <property type="match status" value="1"/>
</dbReference>
<protein>
    <submittedName>
        <fullName evidence="1">Membrane dipeptidase</fullName>
    </submittedName>
</protein>
<dbReference type="SUPFAM" id="SSF51556">
    <property type="entry name" value="Metallo-dependent hydrolases"/>
    <property type="match status" value="1"/>
</dbReference>
<name>A0A1M7I4B1_9FIRM</name>
<proteinExistence type="predicted"/>
<dbReference type="PROSITE" id="PS51365">
    <property type="entry name" value="RENAL_DIPEPTIDASE_2"/>
    <property type="match status" value="1"/>
</dbReference>
<dbReference type="InterPro" id="IPR008257">
    <property type="entry name" value="Pept_M19"/>
</dbReference>
<accession>A0A1M7I4B1</accession>
<dbReference type="Proteomes" id="UP000184375">
    <property type="component" value="Unassembled WGS sequence"/>
</dbReference>
<dbReference type="OrthoDB" id="9804920at2"/>
<dbReference type="Gene3D" id="3.20.20.140">
    <property type="entry name" value="Metal-dependent hydrolases"/>
    <property type="match status" value="1"/>
</dbReference>
<dbReference type="PANTHER" id="PTHR10443">
    <property type="entry name" value="MICROSOMAL DIPEPTIDASE"/>
    <property type="match status" value="1"/>
</dbReference>
<sequence length="330" mass="36277">MLRLSEEQEQRALRLHRESIIFDAHCDTVLQVLEGKRTLGERSGEGHVDIPRLKAGGIKAQVFAVFVRPEWYGDAVHATLKGIVVLTREIKKNEKDIMLAQSFDDAKKAINQGKVAAFISIEGGEALQGDLDMLEVYAKMGVSSIILTWNNRNAIADGAGDIRSNGGLSSFGVEVIKEMERLGMVVDLAHISPKGFWDALEVCEKPVIVSHALPRKFMDIPRNLDDEQIKAVAERGGVIGVSFYFTSYGGPKGSLEKVLDAIDYIVDKAGVDCVGIGSDFDGFDGKVEGLESCEKFINITRGLVHRGYSDEDIEKILGGNFMRVYEKVQS</sequence>
<evidence type="ECO:0000313" key="1">
    <source>
        <dbReference type="EMBL" id="SHM35530.1"/>
    </source>
</evidence>
<dbReference type="InterPro" id="IPR032466">
    <property type="entry name" value="Metal_Hydrolase"/>
</dbReference>
<dbReference type="Pfam" id="PF01244">
    <property type="entry name" value="Peptidase_M19"/>
    <property type="match status" value="1"/>
</dbReference>
<gene>
    <name evidence="1" type="ORF">SAMN05660826_00832</name>
</gene>
<organism evidence="1 2">
    <name type="scientific">Caldanaerovirga acetigignens</name>
    <dbReference type="NCBI Taxonomy" id="447595"/>
    <lineage>
        <taxon>Bacteria</taxon>
        <taxon>Bacillati</taxon>
        <taxon>Bacillota</taxon>
        <taxon>Clostridia</taxon>
        <taxon>Thermosediminibacterales</taxon>
        <taxon>Thermosediminibacteraceae</taxon>
        <taxon>Caldanaerovirga</taxon>
    </lineage>
</organism>